<dbReference type="Proteomes" id="UP000565468">
    <property type="component" value="Unassembled WGS sequence"/>
</dbReference>
<comment type="caution">
    <text evidence="1">The sequence shown here is derived from an EMBL/GenBank/DDBJ whole genome shotgun (WGS) entry which is preliminary data.</text>
</comment>
<gene>
    <name evidence="1" type="ORF">HII30_09460</name>
</gene>
<dbReference type="RefSeq" id="WP_169504787.1">
    <property type="nucleotide sequence ID" value="NZ_JABBPN010000007.1"/>
</dbReference>
<name>A0A848M5W1_PAELE</name>
<evidence type="ECO:0000313" key="2">
    <source>
        <dbReference type="Proteomes" id="UP000565468"/>
    </source>
</evidence>
<dbReference type="AlphaFoldDB" id="A0A848M5W1"/>
<protein>
    <submittedName>
        <fullName evidence="1">GapA-binding peptide SR1P</fullName>
    </submittedName>
</protein>
<dbReference type="EMBL" id="JABBPN010000007">
    <property type="protein sequence ID" value="NMO95996.1"/>
    <property type="molecule type" value="Genomic_DNA"/>
</dbReference>
<accession>A0A848M5W1</accession>
<evidence type="ECO:0000313" key="1">
    <source>
        <dbReference type="EMBL" id="NMO95996.1"/>
    </source>
</evidence>
<organism evidence="1 2">
    <name type="scientific">Paenibacillus lemnae</name>
    <dbReference type="NCBI Taxonomy" id="1330551"/>
    <lineage>
        <taxon>Bacteria</taxon>
        <taxon>Bacillati</taxon>
        <taxon>Bacillota</taxon>
        <taxon>Bacilli</taxon>
        <taxon>Bacillales</taxon>
        <taxon>Paenibacillaceae</taxon>
        <taxon>Paenibacillus</taxon>
    </lineage>
</organism>
<reference evidence="1 2" key="1">
    <citation type="submission" date="2020-04" db="EMBL/GenBank/DDBJ databases">
        <title>Paenibacillus algicola sp. nov., a novel marine bacterium producing alginate lyase.</title>
        <authorList>
            <person name="Huang H."/>
        </authorList>
    </citation>
    <scope>NUCLEOTIDE SEQUENCE [LARGE SCALE GENOMIC DNA]</scope>
    <source>
        <strain evidence="1 2">L7-75</strain>
    </source>
</reference>
<sequence>MEKLSSDTGQVKGVNHDLGQVICSKCGKWIGSLPTNGVKIIHGYCGIGSCGAVKTFVQEG</sequence>
<proteinExistence type="predicted"/>
<keyword evidence="2" id="KW-1185">Reference proteome</keyword>